<feature type="compositionally biased region" description="Polar residues" evidence="1">
    <location>
        <begin position="82"/>
        <end position="91"/>
    </location>
</feature>
<proteinExistence type="predicted"/>
<accession>L7KI51</accession>
<dbReference type="eggNOG" id="COG2331">
    <property type="taxonomic scope" value="Bacteria"/>
</dbReference>
<evidence type="ECO:0000259" key="2">
    <source>
        <dbReference type="SMART" id="SM00834"/>
    </source>
</evidence>
<dbReference type="Pfam" id="PF09723">
    <property type="entry name" value="Zn_ribbon_8"/>
    <property type="match status" value="1"/>
</dbReference>
<dbReference type="STRING" id="1220583.GOACH_06_00320"/>
<dbReference type="AlphaFoldDB" id="L7KI51"/>
<dbReference type="NCBIfam" id="TIGR02605">
    <property type="entry name" value="CxxC_CxxC_SSSS"/>
    <property type="match status" value="1"/>
</dbReference>
<feature type="domain" description="Putative regulatory protein FmdB zinc ribbon" evidence="2">
    <location>
        <begin position="5"/>
        <end position="46"/>
    </location>
</feature>
<evidence type="ECO:0000313" key="3">
    <source>
        <dbReference type="EMBL" id="GAC48535.1"/>
    </source>
</evidence>
<organism evidence="3 4">
    <name type="scientific">Gordonia aichiensis NBRC 108223</name>
    <dbReference type="NCBI Taxonomy" id="1220583"/>
    <lineage>
        <taxon>Bacteria</taxon>
        <taxon>Bacillati</taxon>
        <taxon>Actinomycetota</taxon>
        <taxon>Actinomycetes</taxon>
        <taxon>Mycobacteriales</taxon>
        <taxon>Gordoniaceae</taxon>
        <taxon>Gordonia</taxon>
    </lineage>
</organism>
<comment type="caution">
    <text evidence="3">The sequence shown here is derived from an EMBL/GenBank/DDBJ whole genome shotgun (WGS) entry which is preliminary data.</text>
</comment>
<gene>
    <name evidence="3" type="ORF">GOACH_06_00320</name>
</gene>
<name>L7KI51_9ACTN</name>
<keyword evidence="4" id="KW-1185">Reference proteome</keyword>
<feature type="region of interest" description="Disordered" evidence="1">
    <location>
        <begin position="69"/>
        <end position="99"/>
    </location>
</feature>
<dbReference type="InterPro" id="IPR013429">
    <property type="entry name" value="Regulatory_FmdB_Zinc_ribbon"/>
</dbReference>
<dbReference type="Proteomes" id="UP000010988">
    <property type="component" value="Unassembled WGS sequence"/>
</dbReference>
<reference evidence="3 4" key="1">
    <citation type="submission" date="2012-12" db="EMBL/GenBank/DDBJ databases">
        <title>Whole genome shotgun sequence of Gordonia aichiensis NBRC 108223.</title>
        <authorList>
            <person name="Isaki-Nakamura S."/>
            <person name="Hosoyama A."/>
            <person name="Tsuchikane K."/>
            <person name="Ando Y."/>
            <person name="Baba S."/>
            <person name="Ohji S."/>
            <person name="Hamada M."/>
            <person name="Tamura T."/>
            <person name="Yamazoe A."/>
            <person name="Yamazaki S."/>
            <person name="Fujita N."/>
        </authorList>
    </citation>
    <scope>NUCLEOTIDE SEQUENCE [LARGE SCALE GENOMIC DNA]</scope>
    <source>
        <strain evidence="3 4">NBRC 108223</strain>
    </source>
</reference>
<dbReference type="SMART" id="SM00834">
    <property type="entry name" value="CxxC_CXXC_SSSS"/>
    <property type="match status" value="1"/>
</dbReference>
<evidence type="ECO:0000256" key="1">
    <source>
        <dbReference type="SAM" id="MobiDB-lite"/>
    </source>
</evidence>
<dbReference type="EMBL" id="BANR01000006">
    <property type="protein sequence ID" value="GAC48535.1"/>
    <property type="molecule type" value="Genomic_DNA"/>
</dbReference>
<protein>
    <submittedName>
        <fullName evidence="3">Putative regulatory protein</fullName>
    </submittedName>
</protein>
<sequence>MVVHMPTYVFRCSQACDDVEQVHSMTAVPDDITCPRCAQRARRIVTAARLGVGDSDAMRVHDATAATADRPAVVSSVPGSARRSTPVTTNPLHRRLPRP</sequence>
<evidence type="ECO:0000313" key="4">
    <source>
        <dbReference type="Proteomes" id="UP000010988"/>
    </source>
</evidence>